<reference evidence="1" key="1">
    <citation type="submission" date="2020-01" db="EMBL/GenBank/DDBJ databases">
        <authorList>
            <person name="Meier V. D."/>
            <person name="Meier V D."/>
        </authorList>
    </citation>
    <scope>NUCLEOTIDE SEQUENCE</scope>
    <source>
        <strain evidence="1">HLG_WM_MAG_01</strain>
    </source>
</reference>
<name>A0A6S6S8K7_9BACT</name>
<gene>
    <name evidence="1" type="ORF">HELGO_WM2435</name>
</gene>
<evidence type="ECO:0000313" key="1">
    <source>
        <dbReference type="EMBL" id="CAA6801364.1"/>
    </source>
</evidence>
<organism evidence="1">
    <name type="scientific">uncultured Sulfurovum sp</name>
    <dbReference type="NCBI Taxonomy" id="269237"/>
    <lineage>
        <taxon>Bacteria</taxon>
        <taxon>Pseudomonadati</taxon>
        <taxon>Campylobacterota</taxon>
        <taxon>Epsilonproteobacteria</taxon>
        <taxon>Campylobacterales</taxon>
        <taxon>Sulfurovaceae</taxon>
        <taxon>Sulfurovum</taxon>
        <taxon>environmental samples</taxon>
    </lineage>
</organism>
<proteinExistence type="predicted"/>
<dbReference type="GO" id="GO:0006355">
    <property type="term" value="P:regulation of DNA-templated transcription"/>
    <property type="evidence" value="ECO:0007669"/>
    <property type="project" value="InterPro"/>
</dbReference>
<dbReference type="InterPro" id="IPR013321">
    <property type="entry name" value="Arc_rbn_hlx_hlx"/>
</dbReference>
<sequence>MTVKVEYKKELFSLPVDVSEKLKDFAEETHRKKSHIVAEAIEAYVTKEDKEKYIKDALSLIGIISENTPDIQEIKANRDGI</sequence>
<dbReference type="InterPro" id="IPR010985">
    <property type="entry name" value="Ribbon_hlx_hlx"/>
</dbReference>
<dbReference type="Gene3D" id="1.10.1220.10">
    <property type="entry name" value="Met repressor-like"/>
    <property type="match status" value="1"/>
</dbReference>
<dbReference type="SUPFAM" id="SSF47598">
    <property type="entry name" value="Ribbon-helix-helix"/>
    <property type="match status" value="1"/>
</dbReference>
<dbReference type="EMBL" id="CACVAS010000020">
    <property type="protein sequence ID" value="CAA6801364.1"/>
    <property type="molecule type" value="Genomic_DNA"/>
</dbReference>
<protein>
    <recommendedName>
        <fullName evidence="2">Ribbon-helix-helix protein CopG domain-containing protein</fullName>
    </recommendedName>
</protein>
<dbReference type="AlphaFoldDB" id="A0A6S6S8K7"/>
<accession>A0A6S6S8K7</accession>
<evidence type="ECO:0008006" key="2">
    <source>
        <dbReference type="Google" id="ProtNLM"/>
    </source>
</evidence>